<dbReference type="OrthoDB" id="4590707at2759"/>
<reference evidence="2 3" key="1">
    <citation type="journal article" date="2011" name="Cell">
        <title>Insight into structure and assembly of the nuclear pore complex by utilizing the genome of a eukaryotic thermophile.</title>
        <authorList>
            <person name="Amlacher S."/>
            <person name="Sarges P."/>
            <person name="Flemming D."/>
            <person name="van Noort V."/>
            <person name="Kunze R."/>
            <person name="Devos D.P."/>
            <person name="Arumugam M."/>
            <person name="Bork P."/>
            <person name="Hurt E."/>
        </authorList>
    </citation>
    <scope>NUCLEOTIDE SEQUENCE [LARGE SCALE GENOMIC DNA]</scope>
    <source>
        <strain evidence="3">DSM 1495 / CBS 144.50 / IMI 039719</strain>
    </source>
</reference>
<organism evidence="3">
    <name type="scientific">Chaetomium thermophilum (strain DSM 1495 / CBS 144.50 / IMI 039719)</name>
    <name type="common">Thermochaetoides thermophila</name>
    <dbReference type="NCBI Taxonomy" id="759272"/>
    <lineage>
        <taxon>Eukaryota</taxon>
        <taxon>Fungi</taxon>
        <taxon>Dikarya</taxon>
        <taxon>Ascomycota</taxon>
        <taxon>Pezizomycotina</taxon>
        <taxon>Sordariomycetes</taxon>
        <taxon>Sordariomycetidae</taxon>
        <taxon>Sordariales</taxon>
        <taxon>Chaetomiaceae</taxon>
        <taxon>Thermochaetoides</taxon>
    </lineage>
</organism>
<gene>
    <name evidence="2" type="ORF">CTHT_0027790</name>
</gene>
<keyword evidence="3" id="KW-1185">Reference proteome</keyword>
<protein>
    <submittedName>
        <fullName evidence="2">Uncharacterized protein</fullName>
    </submittedName>
</protein>
<dbReference type="GeneID" id="18256817"/>
<dbReference type="RefSeq" id="XP_006693236.1">
    <property type="nucleotide sequence ID" value="XM_006693173.1"/>
</dbReference>
<feature type="region of interest" description="Disordered" evidence="1">
    <location>
        <begin position="95"/>
        <end position="165"/>
    </location>
</feature>
<dbReference type="KEGG" id="cthr:CTHT_0027790"/>
<evidence type="ECO:0000313" key="2">
    <source>
        <dbReference type="EMBL" id="EGS20940.1"/>
    </source>
</evidence>
<dbReference type="Proteomes" id="UP000008066">
    <property type="component" value="Unassembled WGS sequence"/>
</dbReference>
<dbReference type="AlphaFoldDB" id="G0S785"/>
<dbReference type="HOGENOM" id="CLU_1610562_0_0_1"/>
<sequence length="165" mass="17499">MFRLAAKRVTLQFRRALGRRSYATEHQPDLQERIGMASDRPWQMAALAITIPGVYYLRRGATRHLDAKHPGEIQIGSKKLKDTKPGKKAAEAISDLMTATEPLRDQASQAMQSMTPGSSGSSSAGANTPSSGSVSSAMSSAAGTVSATTEKMGEAAKEMVGMGKK</sequence>
<dbReference type="EMBL" id="GL988041">
    <property type="protein sequence ID" value="EGS20940.1"/>
    <property type="molecule type" value="Genomic_DNA"/>
</dbReference>
<accession>G0S785</accession>
<feature type="compositionally biased region" description="Low complexity" evidence="1">
    <location>
        <begin position="113"/>
        <end position="149"/>
    </location>
</feature>
<evidence type="ECO:0000313" key="3">
    <source>
        <dbReference type="Proteomes" id="UP000008066"/>
    </source>
</evidence>
<proteinExistence type="predicted"/>
<dbReference type="OMA" id="TQMNDSA"/>
<evidence type="ECO:0000256" key="1">
    <source>
        <dbReference type="SAM" id="MobiDB-lite"/>
    </source>
</evidence>
<name>G0S785_CHATD</name>